<keyword evidence="3" id="KW-1185">Reference proteome</keyword>
<evidence type="ECO:0000313" key="2">
    <source>
        <dbReference type="EMBL" id="KAG8222112.1"/>
    </source>
</evidence>
<evidence type="ECO:0008006" key="4">
    <source>
        <dbReference type="Google" id="ProtNLM"/>
    </source>
</evidence>
<gene>
    <name evidence="2" type="ORF">J437_LFUL002108</name>
</gene>
<dbReference type="SMART" id="SM01278">
    <property type="entry name" value="MAPKK1_Int"/>
    <property type="match status" value="1"/>
</dbReference>
<dbReference type="Pfam" id="PF08923">
    <property type="entry name" value="MAPKK1_Int"/>
    <property type="match status" value="1"/>
</dbReference>
<dbReference type="Proteomes" id="UP000792457">
    <property type="component" value="Unassembled WGS sequence"/>
</dbReference>
<evidence type="ECO:0000256" key="1">
    <source>
        <dbReference type="ARBA" id="ARBA00005356"/>
    </source>
</evidence>
<comment type="caution">
    <text evidence="2">The sequence shown here is derived from an EMBL/GenBank/DDBJ whole genome shotgun (WGS) entry which is preliminary data.</text>
</comment>
<evidence type="ECO:0000313" key="3">
    <source>
        <dbReference type="Proteomes" id="UP000792457"/>
    </source>
</evidence>
<dbReference type="SUPFAM" id="SSF103196">
    <property type="entry name" value="Roadblock/LC7 domain"/>
    <property type="match status" value="1"/>
</dbReference>
<organism evidence="2 3">
    <name type="scientific">Ladona fulva</name>
    <name type="common">Scarce chaser dragonfly</name>
    <name type="synonym">Libellula fulva</name>
    <dbReference type="NCBI Taxonomy" id="123851"/>
    <lineage>
        <taxon>Eukaryota</taxon>
        <taxon>Metazoa</taxon>
        <taxon>Ecdysozoa</taxon>
        <taxon>Arthropoda</taxon>
        <taxon>Hexapoda</taxon>
        <taxon>Insecta</taxon>
        <taxon>Pterygota</taxon>
        <taxon>Palaeoptera</taxon>
        <taxon>Odonata</taxon>
        <taxon>Epiprocta</taxon>
        <taxon>Anisoptera</taxon>
        <taxon>Libelluloidea</taxon>
        <taxon>Libellulidae</taxon>
        <taxon>Ladona</taxon>
    </lineage>
</organism>
<protein>
    <recommendedName>
        <fullName evidence="4">Ragulator complex protein LAMTOR3</fullName>
    </recommendedName>
</protein>
<name>A0A8K0NUH6_LADFU</name>
<dbReference type="GO" id="GO:0032008">
    <property type="term" value="P:positive regulation of TOR signaling"/>
    <property type="evidence" value="ECO:0007669"/>
    <property type="project" value="TreeGrafter"/>
</dbReference>
<dbReference type="AlphaFoldDB" id="A0A8K0NUH6"/>
<dbReference type="EMBL" id="KZ308124">
    <property type="protein sequence ID" value="KAG8222112.1"/>
    <property type="molecule type" value="Genomic_DNA"/>
</dbReference>
<comment type="similarity">
    <text evidence="1">Belongs to the LAMTOR3 family.</text>
</comment>
<reference evidence="2" key="2">
    <citation type="submission" date="2017-10" db="EMBL/GenBank/DDBJ databases">
        <title>Ladona fulva Genome sequencing and assembly.</title>
        <authorList>
            <person name="Murali S."/>
            <person name="Richards S."/>
            <person name="Bandaranaike D."/>
            <person name="Bellair M."/>
            <person name="Blankenburg K."/>
            <person name="Chao H."/>
            <person name="Dinh H."/>
            <person name="Doddapaneni H."/>
            <person name="Dugan-Rocha S."/>
            <person name="Elkadiri S."/>
            <person name="Gnanaolivu R."/>
            <person name="Hernandez B."/>
            <person name="Skinner E."/>
            <person name="Javaid M."/>
            <person name="Lee S."/>
            <person name="Li M."/>
            <person name="Ming W."/>
            <person name="Munidasa M."/>
            <person name="Muniz J."/>
            <person name="Nguyen L."/>
            <person name="Hughes D."/>
            <person name="Osuji N."/>
            <person name="Pu L.-L."/>
            <person name="Puazo M."/>
            <person name="Qu C."/>
            <person name="Quiroz J."/>
            <person name="Raj R."/>
            <person name="Weissenberger G."/>
            <person name="Xin Y."/>
            <person name="Zou X."/>
            <person name="Han Y."/>
            <person name="Worley K."/>
            <person name="Muzny D."/>
            <person name="Gibbs R."/>
        </authorList>
    </citation>
    <scope>NUCLEOTIDE SEQUENCE</scope>
    <source>
        <strain evidence="2">Sampled in the wild</strain>
    </source>
</reference>
<dbReference type="Gene3D" id="3.30.450.30">
    <property type="entry name" value="Dynein light chain 2a, cytoplasmic"/>
    <property type="match status" value="1"/>
</dbReference>
<dbReference type="FunFam" id="3.30.450.30:FF:000003">
    <property type="entry name" value="ragulator complex protein LAMTOR3 homolog"/>
    <property type="match status" value="1"/>
</dbReference>
<accession>A0A8K0NUH6</accession>
<dbReference type="InterPro" id="IPR015019">
    <property type="entry name" value="LAMTOR3"/>
</dbReference>
<dbReference type="OrthoDB" id="343907at2759"/>
<dbReference type="GO" id="GO:0071230">
    <property type="term" value="P:cellular response to amino acid stimulus"/>
    <property type="evidence" value="ECO:0007669"/>
    <property type="project" value="TreeGrafter"/>
</dbReference>
<proteinExistence type="inferred from homology"/>
<dbReference type="GO" id="GO:0071986">
    <property type="term" value="C:Ragulator complex"/>
    <property type="evidence" value="ECO:0007669"/>
    <property type="project" value="TreeGrafter"/>
</dbReference>
<dbReference type="PANTHER" id="PTHR13378">
    <property type="entry name" value="REGULATOR COMPLEX PROTEIN LAMTOR3"/>
    <property type="match status" value="1"/>
</dbReference>
<reference evidence="2" key="1">
    <citation type="submission" date="2013-04" db="EMBL/GenBank/DDBJ databases">
        <authorList>
            <person name="Qu J."/>
            <person name="Murali S.C."/>
            <person name="Bandaranaike D."/>
            <person name="Bellair M."/>
            <person name="Blankenburg K."/>
            <person name="Chao H."/>
            <person name="Dinh H."/>
            <person name="Doddapaneni H."/>
            <person name="Downs B."/>
            <person name="Dugan-Rocha S."/>
            <person name="Elkadiri S."/>
            <person name="Gnanaolivu R.D."/>
            <person name="Hernandez B."/>
            <person name="Javaid M."/>
            <person name="Jayaseelan J.C."/>
            <person name="Lee S."/>
            <person name="Li M."/>
            <person name="Ming W."/>
            <person name="Munidasa M."/>
            <person name="Muniz J."/>
            <person name="Nguyen L."/>
            <person name="Ongeri F."/>
            <person name="Osuji N."/>
            <person name="Pu L.-L."/>
            <person name="Puazo M."/>
            <person name="Qu C."/>
            <person name="Quiroz J."/>
            <person name="Raj R."/>
            <person name="Weissenberger G."/>
            <person name="Xin Y."/>
            <person name="Zou X."/>
            <person name="Han Y."/>
            <person name="Richards S."/>
            <person name="Worley K."/>
            <person name="Muzny D."/>
            <person name="Gibbs R."/>
        </authorList>
    </citation>
    <scope>NUCLEOTIDE SEQUENCE</scope>
    <source>
        <strain evidence="2">Sampled in the wild</strain>
    </source>
</reference>
<dbReference type="PANTHER" id="PTHR13378:SF1">
    <property type="entry name" value="RAGULATOR COMPLEX PROTEIN LAMTOR3"/>
    <property type="match status" value="1"/>
</dbReference>
<sequence length="133" mass="14383">MPVSNQNLQLSDMRKLISQLLARVDGVYGILITDRDGVPLLKATNEKVPELATRPGFLSTFGMAADQGGKLGLGKNKFIVCLYSNYQVVHLNKLPLVVTFIASSSCNTGHILSLEEHLEPLVCDLKCAVNGDA</sequence>